<reference evidence="2" key="1">
    <citation type="submission" date="2022-11" db="UniProtKB">
        <authorList>
            <consortium name="WormBaseParasite"/>
        </authorList>
    </citation>
    <scope>IDENTIFICATION</scope>
</reference>
<accession>A0A915KYI5</accession>
<protein>
    <submittedName>
        <fullName evidence="2">Uncharacterized protein</fullName>
    </submittedName>
</protein>
<evidence type="ECO:0000313" key="2">
    <source>
        <dbReference type="WBParaSite" id="nRc.2.0.1.t43539-RA"/>
    </source>
</evidence>
<keyword evidence="1" id="KW-1185">Reference proteome</keyword>
<organism evidence="1 2">
    <name type="scientific">Romanomermis culicivorax</name>
    <name type="common">Nematode worm</name>
    <dbReference type="NCBI Taxonomy" id="13658"/>
    <lineage>
        <taxon>Eukaryota</taxon>
        <taxon>Metazoa</taxon>
        <taxon>Ecdysozoa</taxon>
        <taxon>Nematoda</taxon>
        <taxon>Enoplea</taxon>
        <taxon>Dorylaimia</taxon>
        <taxon>Mermithida</taxon>
        <taxon>Mermithoidea</taxon>
        <taxon>Mermithidae</taxon>
        <taxon>Romanomermis</taxon>
    </lineage>
</organism>
<dbReference type="AlphaFoldDB" id="A0A915KYI5"/>
<evidence type="ECO:0000313" key="1">
    <source>
        <dbReference type="Proteomes" id="UP000887565"/>
    </source>
</evidence>
<dbReference type="WBParaSite" id="nRc.2.0.1.t43539-RA">
    <property type="protein sequence ID" value="nRc.2.0.1.t43539-RA"/>
    <property type="gene ID" value="nRc.2.0.1.g43539"/>
</dbReference>
<dbReference type="Proteomes" id="UP000887565">
    <property type="component" value="Unplaced"/>
</dbReference>
<sequence length="65" mass="7818">MNFPVYWLYKSRNTAQCGNEEDDADSLTMIINTIEQRNFRGPFYDVCMHRHESWLQSKGIFFHID</sequence>
<name>A0A915KYI5_ROMCU</name>
<proteinExistence type="predicted"/>